<dbReference type="OrthoDB" id="42940at2"/>
<evidence type="ECO:0000313" key="2">
    <source>
        <dbReference type="Proteomes" id="UP000245845"/>
    </source>
</evidence>
<reference evidence="1 2" key="1">
    <citation type="submission" date="2018-05" db="EMBL/GenBank/DDBJ databases">
        <title>The Hungate 1000. A catalogue of reference genomes from the rumen microbiome.</title>
        <authorList>
            <person name="Kelly W."/>
        </authorList>
    </citation>
    <scope>NUCLEOTIDE SEQUENCE [LARGE SCALE GENOMIC DNA]</scope>
    <source>
        <strain evidence="1 2">NLAE-zl-C242</strain>
    </source>
</reference>
<organism evidence="1 2">
    <name type="scientific">Faecalicatena orotica</name>
    <dbReference type="NCBI Taxonomy" id="1544"/>
    <lineage>
        <taxon>Bacteria</taxon>
        <taxon>Bacillati</taxon>
        <taxon>Bacillota</taxon>
        <taxon>Clostridia</taxon>
        <taxon>Lachnospirales</taxon>
        <taxon>Lachnospiraceae</taxon>
        <taxon>Faecalicatena</taxon>
    </lineage>
</organism>
<dbReference type="EMBL" id="QGDL01000019">
    <property type="protein sequence ID" value="PWJ21569.1"/>
    <property type="molecule type" value="Genomic_DNA"/>
</dbReference>
<dbReference type="AlphaFoldDB" id="A0A2Y9BLB2"/>
<dbReference type="InterPro" id="IPR050490">
    <property type="entry name" value="Bact_solute-bd_prot1"/>
</dbReference>
<dbReference type="RefSeq" id="WP_109733607.1">
    <property type="nucleotide sequence ID" value="NZ_BAAACK010000002.1"/>
</dbReference>
<name>A0A2Y9BLB2_9FIRM</name>
<gene>
    <name evidence="1" type="ORF">A8806_11959</name>
</gene>
<dbReference type="Pfam" id="PF01547">
    <property type="entry name" value="SBP_bac_1"/>
    <property type="match status" value="1"/>
</dbReference>
<evidence type="ECO:0000313" key="1">
    <source>
        <dbReference type="EMBL" id="PWJ21569.1"/>
    </source>
</evidence>
<dbReference type="InterPro" id="IPR006059">
    <property type="entry name" value="SBP"/>
</dbReference>
<keyword evidence="2" id="KW-1185">Reference proteome</keyword>
<proteinExistence type="predicted"/>
<dbReference type="Proteomes" id="UP000245845">
    <property type="component" value="Unassembled WGS sequence"/>
</dbReference>
<comment type="caution">
    <text evidence="1">The sequence shown here is derived from an EMBL/GenBank/DDBJ whole genome shotgun (WGS) entry which is preliminary data.</text>
</comment>
<dbReference type="PROSITE" id="PS51257">
    <property type="entry name" value="PROKAR_LIPOPROTEIN"/>
    <property type="match status" value="1"/>
</dbReference>
<sequence>MKNMLRKTIIMVLIVTILGGITACGGDSGNSTTGDDKAKSGDKGEETTISVYWGSLEDDMQQVWFDHFFEPFMEEHPGVNIDFQCLPDVQETLRVQLAAGGGPDIFMLDCFDIPDYVEAGTLLDLSNYENQYKWEDLIYDWGLDAATVEGKLYGVPHSSEATSMYCNLDLLKELGCDVPKTRAEFEDVCEKAATQGYIPIEYGYSGANEFQQWIYDHYLGNYAGRDNIKKLFTGELKFTDNEIKGAFELLKKDWDAGWINQGQSGAITNDEARTFFQNEQAVFCTEGTWLTLETISPGSLKFDWECTVWPSMKDGIPASGSAGIGAVMSVNANTKQADLCAELINYLYEDEQRLADAIAAGYPTLCRDVDENLYPADMADDIRKTLDSLGDILGQDTVGYAPWSSYPSDTNIYMMNNLDKVYYGDYTVEQFCEEAQKVLDKELAEGFVFVG</sequence>
<dbReference type="SUPFAM" id="SSF53850">
    <property type="entry name" value="Periplasmic binding protein-like II"/>
    <property type="match status" value="1"/>
</dbReference>
<protein>
    <submittedName>
        <fullName evidence="1">Carbohydrate ABC transporter substrate-binding protein (CUT1 family)</fullName>
    </submittedName>
</protein>
<accession>A0A2Y9BLB2</accession>
<dbReference type="PANTHER" id="PTHR43649">
    <property type="entry name" value="ARABINOSE-BINDING PROTEIN-RELATED"/>
    <property type="match status" value="1"/>
</dbReference>
<dbReference type="Gene3D" id="3.40.190.10">
    <property type="entry name" value="Periplasmic binding protein-like II"/>
    <property type="match status" value="1"/>
</dbReference>